<dbReference type="InterPro" id="IPR003783">
    <property type="entry name" value="Regulatory_RecX"/>
</dbReference>
<dbReference type="Pfam" id="PF02631">
    <property type="entry name" value="RecX_HTH2"/>
    <property type="match status" value="1"/>
</dbReference>
<dbReference type="PANTHER" id="PTHR33602">
    <property type="entry name" value="REGULATORY PROTEIN RECX FAMILY PROTEIN"/>
    <property type="match status" value="1"/>
</dbReference>
<dbReference type="OrthoDB" id="5421057at2"/>
<dbReference type="PANTHER" id="PTHR33602:SF1">
    <property type="entry name" value="REGULATORY PROTEIN RECX FAMILY PROTEIN"/>
    <property type="match status" value="1"/>
</dbReference>
<sequence length="263" mass="30619">MPYITKISAQKNNTERVNIFLDEKYAFSVDLDVLVQHDLKKGKELDEAEIIEIQFGDSVKKGFQQAVDYLSYRMRSVKEVTDYLTKKEIPAPAISEIIHKLKHYKYVNDLEFAEAYVSTHRKTNSKGPSVLKKELKLKGIDDDTIEQALSQYPDDLQLEEAVNQVLKLVRKEKNRSAKEIKQRIKLQLQRKGFSFAIIDKALQEAYDGQEEEKEEEALLYMLEKAKRKVGYDGSFEKKMKVKQFLYRKGFDLDTIDHVLNKGE</sequence>
<reference evidence="9 10" key="1">
    <citation type="submission" date="2012-09" db="EMBL/GenBank/DDBJ databases">
        <title>Genome Sequence of Bacillus sp. DW5-4.</title>
        <authorList>
            <person name="Lai Q."/>
            <person name="Liu Y."/>
            <person name="Shao Z."/>
        </authorList>
    </citation>
    <scope>NUCLEOTIDE SEQUENCE [LARGE SCALE GENOMIC DNA]</scope>
    <source>
        <strain evidence="9 10">DW5-4</strain>
    </source>
</reference>
<dbReference type="NCBIfam" id="NF010733">
    <property type="entry name" value="PRK14135.1"/>
    <property type="match status" value="1"/>
</dbReference>
<protein>
    <recommendedName>
        <fullName evidence="3 5">Regulatory protein RecX</fullName>
    </recommendedName>
</protein>
<feature type="domain" description="RecX third three-helical" evidence="7">
    <location>
        <begin position="214"/>
        <end position="259"/>
    </location>
</feature>
<dbReference type="Gene3D" id="1.10.10.10">
    <property type="entry name" value="Winged helix-like DNA-binding domain superfamily/Winged helix DNA-binding domain"/>
    <property type="match status" value="4"/>
</dbReference>
<comment type="function">
    <text evidence="5">Modulates RecA activity.</text>
</comment>
<dbReference type="eggNOG" id="COG2137">
    <property type="taxonomic scope" value="Bacteria"/>
</dbReference>
<dbReference type="GO" id="GO:0006282">
    <property type="term" value="P:regulation of DNA repair"/>
    <property type="evidence" value="ECO:0007669"/>
    <property type="project" value="UniProtKB-UniRule"/>
</dbReference>
<evidence type="ECO:0000313" key="10">
    <source>
        <dbReference type="Proteomes" id="UP000028091"/>
    </source>
</evidence>
<comment type="similarity">
    <text evidence="2 5">Belongs to the RecX family.</text>
</comment>
<name>A0A081L987_9BACI</name>
<organism evidence="9 10">
    <name type="scientific">Bacillus zhangzhouensis</name>
    <dbReference type="NCBI Taxonomy" id="1178540"/>
    <lineage>
        <taxon>Bacteria</taxon>
        <taxon>Bacillati</taxon>
        <taxon>Bacillota</taxon>
        <taxon>Bacilli</taxon>
        <taxon>Bacillales</taxon>
        <taxon>Bacillaceae</taxon>
        <taxon>Bacillus</taxon>
    </lineage>
</organism>
<dbReference type="RefSeq" id="WP_034323072.1">
    <property type="nucleotide sequence ID" value="NZ_JOTP01000016.1"/>
</dbReference>
<evidence type="ECO:0000256" key="1">
    <source>
        <dbReference type="ARBA" id="ARBA00004496"/>
    </source>
</evidence>
<dbReference type="InterPro" id="IPR036388">
    <property type="entry name" value="WH-like_DNA-bd_sf"/>
</dbReference>
<dbReference type="AlphaFoldDB" id="A0A081L987"/>
<evidence type="ECO:0000259" key="6">
    <source>
        <dbReference type="Pfam" id="PF02631"/>
    </source>
</evidence>
<comment type="subcellular location">
    <subcellularLocation>
        <location evidence="1 5">Cytoplasm</location>
    </subcellularLocation>
</comment>
<dbReference type="Proteomes" id="UP000028091">
    <property type="component" value="Unassembled WGS sequence"/>
</dbReference>
<comment type="caution">
    <text evidence="9">The sequence shown here is derived from an EMBL/GenBank/DDBJ whole genome shotgun (WGS) entry which is preliminary data.</text>
</comment>
<evidence type="ECO:0000256" key="3">
    <source>
        <dbReference type="ARBA" id="ARBA00018111"/>
    </source>
</evidence>
<accession>A0A081L987</accession>
<evidence type="ECO:0000256" key="2">
    <source>
        <dbReference type="ARBA" id="ARBA00009695"/>
    </source>
</evidence>
<dbReference type="InterPro" id="IPR053924">
    <property type="entry name" value="RecX_HTH_2nd"/>
</dbReference>
<dbReference type="InterPro" id="IPR053926">
    <property type="entry name" value="RecX_HTH_1st"/>
</dbReference>
<evidence type="ECO:0000259" key="7">
    <source>
        <dbReference type="Pfam" id="PF21981"/>
    </source>
</evidence>
<dbReference type="GO" id="GO:0005737">
    <property type="term" value="C:cytoplasm"/>
    <property type="evidence" value="ECO:0007669"/>
    <property type="project" value="UniProtKB-SubCell"/>
</dbReference>
<dbReference type="EMBL" id="JOTP01000016">
    <property type="protein sequence ID" value="KEP25813.1"/>
    <property type="molecule type" value="Genomic_DNA"/>
</dbReference>
<evidence type="ECO:0000256" key="5">
    <source>
        <dbReference type="HAMAP-Rule" id="MF_01114"/>
    </source>
</evidence>
<evidence type="ECO:0000313" key="9">
    <source>
        <dbReference type="EMBL" id="KEP25813.1"/>
    </source>
</evidence>
<keyword evidence="4 5" id="KW-0963">Cytoplasm</keyword>
<evidence type="ECO:0000256" key="4">
    <source>
        <dbReference type="ARBA" id="ARBA00022490"/>
    </source>
</evidence>
<dbReference type="InterPro" id="IPR053925">
    <property type="entry name" value="RecX_HTH_3rd"/>
</dbReference>
<feature type="domain" description="RecX third three-helical" evidence="7">
    <location>
        <begin position="157"/>
        <end position="202"/>
    </location>
</feature>
<dbReference type="Pfam" id="PF21981">
    <property type="entry name" value="RecX_HTH3"/>
    <property type="match status" value="2"/>
</dbReference>
<feature type="domain" description="RecX first three-helical" evidence="8">
    <location>
        <begin position="63"/>
        <end position="101"/>
    </location>
</feature>
<proteinExistence type="inferred from homology"/>
<dbReference type="HAMAP" id="MF_01114">
    <property type="entry name" value="RecX"/>
    <property type="match status" value="1"/>
</dbReference>
<feature type="domain" description="RecX second three-helical" evidence="6">
    <location>
        <begin position="108"/>
        <end position="149"/>
    </location>
</feature>
<evidence type="ECO:0000259" key="8">
    <source>
        <dbReference type="Pfam" id="PF21982"/>
    </source>
</evidence>
<dbReference type="Pfam" id="PF21982">
    <property type="entry name" value="RecX_HTH1"/>
    <property type="match status" value="1"/>
</dbReference>
<keyword evidence="10" id="KW-1185">Reference proteome</keyword>
<gene>
    <name evidence="5" type="primary">recX</name>
    <name evidence="9" type="ORF">BA70_05520</name>
</gene>